<dbReference type="SUPFAM" id="SSF81301">
    <property type="entry name" value="Nucleotidyltransferase"/>
    <property type="match status" value="1"/>
</dbReference>
<dbReference type="InterPro" id="IPR002058">
    <property type="entry name" value="PAP_assoc"/>
</dbReference>
<reference evidence="13" key="1">
    <citation type="submission" date="2020-07" db="EMBL/GenBank/DDBJ databases">
        <authorList>
            <person name="Nieuwenhuis M."/>
            <person name="Van De Peppel L.J.J."/>
        </authorList>
    </citation>
    <scope>NUCLEOTIDE SEQUENCE</scope>
    <source>
        <strain evidence="13">AP01</strain>
        <tissue evidence="13">Mycelium</tissue>
    </source>
</reference>
<comment type="cofactor">
    <cofactor evidence="2">
        <name>Mg(2+)</name>
        <dbReference type="ChEBI" id="CHEBI:18420"/>
    </cofactor>
</comment>
<evidence type="ECO:0000256" key="4">
    <source>
        <dbReference type="ARBA" id="ARBA00008593"/>
    </source>
</evidence>
<feature type="compositionally biased region" description="Low complexity" evidence="10">
    <location>
        <begin position="895"/>
        <end position="920"/>
    </location>
</feature>
<sequence>MQRRGLAVRMRFVADLSQCLFDFVIQLLPTAEEMAVKEDVRKLLERLIRTIEPDSRLLSFGSTANGFSLRNSDMDLCCLIDSKERLAATDLVTMLGDLLERETKFHVKPLPHARIPIVKLSLDPSPGLPLGIACDIGFENRLALENTRLLMCYAMIDPTRVRTMVLFLKVWSKRRKINSPYKGTLSSYGYVLLVIYFLVHVKNPPVLPNLQQMPPLRPITTEDTHLAGYNTWFFDDIELLRQRWHSDNTETVAELLIDFFRYYSRDFPYNTGVASIRTGLLKKELKGWQNDLSGGRYNDSRERNRLCIEDPFETDYNVARCVTKDGLYTIRGEFMRAARVLSTRPERAIIALAELCEERKVEDLVSAPPYASSRASLPPQTPYTVGSQSMRPKGAPAPERLSPPTKFFEPGPRTVVSIRPPPPDYVPEHMAPKRSKWTSPPPVEAPSADHSLFESQLGIGLELATSSTEAREKEGNAYNSSSSNSEFLTDEDTRSDTAESDDVTSVRSYTEGSTVNGPGSQRRPSWHVRDTAVRVPQVLPFSQGRGRYPPRMVDSPPGPIHRPSLSPATLSSARGEQHRPGLSSSRPPRATSHTPIGVSVPLPPSPNSPLHSHPPTFTEATNTHNNTVFYQTTAPCSPRPNVLYPTPGPQLSLLAQYQSPSLSNNAHDRANIHAQPYFTYSPGHGHNSTTDPGLRNAYNNIITNTVTENVDENIPRDIFPAHMPALTSIRGERDPRRSSSGPDTPTPGSYSHVYSARHGHSQSTTTVTAHTPPPQLVGFASTSSNAPSPTIPGLGPGRPSPNSTGFTLTSSDTARRISQRYDQASASEFGLTAAAARSRSGSPTRSHPHPHLHQPALLVHDLPSQSDIRTPLGRGHGQFIVPPHHGNRHEGSTGGSSPHSTGSSPTPSSTGYATSLSRSPSPSPSPPPTAVPIRLRADEGDGGEKGEDVVKEVGVTIGIGNERSEELGEKVFVAHESEVQEVEIHPSGVHGDGDESNSRPQNLGGSTGA</sequence>
<comment type="cofactor">
    <cofactor evidence="1">
        <name>Mn(2+)</name>
        <dbReference type="ChEBI" id="CHEBI:29035"/>
    </cofactor>
</comment>
<dbReference type="GO" id="GO:0005737">
    <property type="term" value="C:cytoplasm"/>
    <property type="evidence" value="ECO:0007669"/>
    <property type="project" value="UniProtKB-SubCell"/>
</dbReference>
<dbReference type="AlphaFoldDB" id="A0A9P7KBV9"/>
<feature type="compositionally biased region" description="Polar residues" evidence="10">
    <location>
        <begin position="582"/>
        <end position="594"/>
    </location>
</feature>
<dbReference type="EMBL" id="JABCKV010000025">
    <property type="protein sequence ID" value="KAG5646196.1"/>
    <property type="molecule type" value="Genomic_DNA"/>
</dbReference>
<feature type="compositionally biased region" description="Low complexity" evidence="10">
    <location>
        <begin position="738"/>
        <end position="749"/>
    </location>
</feature>
<feature type="compositionally biased region" description="Polar residues" evidence="10">
    <location>
        <begin position="503"/>
        <end position="523"/>
    </location>
</feature>
<feature type="region of interest" description="Disordered" evidence="10">
    <location>
        <begin position="981"/>
        <end position="1009"/>
    </location>
</feature>
<dbReference type="EC" id="2.7.7.19" evidence="5"/>
<keyword evidence="7" id="KW-0808">Transferase</keyword>
<dbReference type="Gene3D" id="3.30.460.10">
    <property type="entry name" value="Beta Polymerase, domain 2"/>
    <property type="match status" value="1"/>
</dbReference>
<feature type="region of interest" description="Disordered" evidence="10">
    <location>
        <begin position="865"/>
        <end position="949"/>
    </location>
</feature>
<evidence type="ECO:0000313" key="13">
    <source>
        <dbReference type="EMBL" id="KAG5646196.1"/>
    </source>
</evidence>
<dbReference type="Gene3D" id="1.10.1410.10">
    <property type="match status" value="1"/>
</dbReference>
<protein>
    <recommendedName>
        <fullName evidence="5">polynucleotide adenylyltransferase</fullName>
        <ecNumber evidence="5">2.7.7.19</ecNumber>
    </recommendedName>
</protein>
<keyword evidence="6" id="KW-0963">Cytoplasm</keyword>
<evidence type="ECO:0000259" key="12">
    <source>
        <dbReference type="Pfam" id="PF22600"/>
    </source>
</evidence>
<feature type="compositionally biased region" description="Polar residues" evidence="10">
    <location>
        <begin position="800"/>
        <end position="809"/>
    </location>
</feature>
<dbReference type="InterPro" id="IPR054708">
    <property type="entry name" value="MTPAP-like_central"/>
</dbReference>
<dbReference type="InterPro" id="IPR043519">
    <property type="entry name" value="NT_sf"/>
</dbReference>
<evidence type="ECO:0000256" key="2">
    <source>
        <dbReference type="ARBA" id="ARBA00001946"/>
    </source>
</evidence>
<dbReference type="GO" id="GO:0046872">
    <property type="term" value="F:metal ion binding"/>
    <property type="evidence" value="ECO:0007669"/>
    <property type="project" value="UniProtKB-KW"/>
</dbReference>
<dbReference type="GO" id="GO:0010605">
    <property type="term" value="P:negative regulation of macromolecule metabolic process"/>
    <property type="evidence" value="ECO:0007669"/>
    <property type="project" value="UniProtKB-ARBA"/>
</dbReference>
<evidence type="ECO:0000256" key="6">
    <source>
        <dbReference type="ARBA" id="ARBA00022490"/>
    </source>
</evidence>
<evidence type="ECO:0000259" key="11">
    <source>
        <dbReference type="Pfam" id="PF03828"/>
    </source>
</evidence>
<keyword evidence="14" id="KW-1185">Reference proteome</keyword>
<evidence type="ECO:0000256" key="7">
    <source>
        <dbReference type="ARBA" id="ARBA00022679"/>
    </source>
</evidence>
<comment type="subcellular location">
    <subcellularLocation>
        <location evidence="3">Cytoplasm</location>
    </subcellularLocation>
</comment>
<dbReference type="Pfam" id="PF03828">
    <property type="entry name" value="PAP_assoc"/>
    <property type="match status" value="1"/>
</dbReference>
<feature type="compositionally biased region" description="Polar residues" evidence="10">
    <location>
        <begin position="998"/>
        <end position="1009"/>
    </location>
</feature>
<feature type="domain" description="PAP-associated" evidence="11">
    <location>
        <begin position="252"/>
        <end position="315"/>
    </location>
</feature>
<evidence type="ECO:0000256" key="9">
    <source>
        <dbReference type="ARBA" id="ARBA00022842"/>
    </source>
</evidence>
<dbReference type="OrthoDB" id="407432at2759"/>
<organism evidence="13 14">
    <name type="scientific">Asterophora parasitica</name>
    <dbReference type="NCBI Taxonomy" id="117018"/>
    <lineage>
        <taxon>Eukaryota</taxon>
        <taxon>Fungi</taxon>
        <taxon>Dikarya</taxon>
        <taxon>Basidiomycota</taxon>
        <taxon>Agaricomycotina</taxon>
        <taxon>Agaricomycetes</taxon>
        <taxon>Agaricomycetidae</taxon>
        <taxon>Agaricales</taxon>
        <taxon>Tricholomatineae</taxon>
        <taxon>Lyophyllaceae</taxon>
        <taxon>Asterophora</taxon>
    </lineage>
</organism>
<evidence type="ECO:0000256" key="10">
    <source>
        <dbReference type="SAM" id="MobiDB-lite"/>
    </source>
</evidence>
<feature type="region of interest" description="Disordered" evidence="10">
    <location>
        <begin position="726"/>
        <end position="809"/>
    </location>
</feature>
<evidence type="ECO:0000256" key="8">
    <source>
        <dbReference type="ARBA" id="ARBA00022723"/>
    </source>
</evidence>
<feature type="compositionally biased region" description="Basic and acidic residues" evidence="10">
    <location>
        <begin position="935"/>
        <end position="949"/>
    </location>
</feature>
<gene>
    <name evidence="13" type="ORF">DXG03_004250</name>
</gene>
<evidence type="ECO:0000256" key="3">
    <source>
        <dbReference type="ARBA" id="ARBA00004496"/>
    </source>
</evidence>
<dbReference type="Proteomes" id="UP000775547">
    <property type="component" value="Unassembled WGS sequence"/>
</dbReference>
<feature type="compositionally biased region" description="Pro residues" evidence="10">
    <location>
        <begin position="921"/>
        <end position="930"/>
    </location>
</feature>
<dbReference type="GO" id="GO:0031123">
    <property type="term" value="P:RNA 3'-end processing"/>
    <property type="evidence" value="ECO:0007669"/>
    <property type="project" value="TreeGrafter"/>
</dbReference>
<keyword evidence="8" id="KW-0479">Metal-binding</keyword>
<dbReference type="GO" id="GO:1990817">
    <property type="term" value="F:poly(A) RNA polymerase activity"/>
    <property type="evidence" value="ECO:0007669"/>
    <property type="project" value="UniProtKB-EC"/>
</dbReference>
<proteinExistence type="inferred from homology"/>
<feature type="region of interest" description="Disordered" evidence="10">
    <location>
        <begin position="370"/>
        <end position="448"/>
    </location>
</feature>
<comment type="caution">
    <text evidence="13">The sequence shown here is derived from an EMBL/GenBank/DDBJ whole genome shotgun (WGS) entry which is preliminary data.</text>
</comment>
<feature type="region of interest" description="Disordered" evidence="10">
    <location>
        <begin position="467"/>
        <end position="621"/>
    </location>
</feature>
<dbReference type="Pfam" id="PF22600">
    <property type="entry name" value="MTPAP-like_central"/>
    <property type="match status" value="1"/>
</dbReference>
<keyword evidence="9" id="KW-0460">Magnesium</keyword>
<accession>A0A9P7KBV9</accession>
<dbReference type="PANTHER" id="PTHR12271:SF40">
    <property type="entry name" value="POLY(A) RNA POLYMERASE GLD2"/>
    <property type="match status" value="1"/>
</dbReference>
<feature type="compositionally biased region" description="Polar residues" evidence="10">
    <location>
        <begin position="477"/>
        <end position="487"/>
    </location>
</feature>
<evidence type="ECO:0000256" key="1">
    <source>
        <dbReference type="ARBA" id="ARBA00001936"/>
    </source>
</evidence>
<dbReference type="CDD" id="cd05402">
    <property type="entry name" value="NT_PAP_TUTase"/>
    <property type="match status" value="1"/>
</dbReference>
<evidence type="ECO:0000313" key="14">
    <source>
        <dbReference type="Proteomes" id="UP000775547"/>
    </source>
</evidence>
<dbReference type="PANTHER" id="PTHR12271">
    <property type="entry name" value="POLY A POLYMERASE CID PAP -RELATED"/>
    <property type="match status" value="1"/>
</dbReference>
<feature type="domain" description="Poly(A) RNA polymerase mitochondrial-like central palm" evidence="12">
    <location>
        <begin position="17"/>
        <end position="154"/>
    </location>
</feature>
<comment type="similarity">
    <text evidence="4">Belongs to the DNA polymerase type-B-like family.</text>
</comment>
<evidence type="ECO:0000256" key="5">
    <source>
        <dbReference type="ARBA" id="ARBA00012388"/>
    </source>
</evidence>
<reference evidence="13" key="2">
    <citation type="submission" date="2021-10" db="EMBL/GenBank/DDBJ databases">
        <title>Phylogenomics reveals ancestral predisposition of the termite-cultivated fungus Termitomyces towards a domesticated lifestyle.</title>
        <authorList>
            <person name="Auxier B."/>
            <person name="Grum-Grzhimaylo A."/>
            <person name="Cardenas M.E."/>
            <person name="Lodge J.D."/>
            <person name="Laessoe T."/>
            <person name="Pedersen O."/>
            <person name="Smith M.E."/>
            <person name="Kuyper T.W."/>
            <person name="Franco-Molano E.A."/>
            <person name="Baroni T.J."/>
            <person name="Aanen D.K."/>
        </authorList>
    </citation>
    <scope>NUCLEOTIDE SEQUENCE</scope>
    <source>
        <strain evidence="13">AP01</strain>
        <tissue evidence="13">Mycelium</tissue>
    </source>
</reference>
<feature type="region of interest" description="Disordered" evidence="10">
    <location>
        <begin position="832"/>
        <end position="852"/>
    </location>
</feature>
<dbReference type="SUPFAM" id="SSF81631">
    <property type="entry name" value="PAP/OAS1 substrate-binding domain"/>
    <property type="match status" value="1"/>
</dbReference>
<name>A0A9P7KBV9_9AGAR</name>